<dbReference type="Proteomes" id="UP000605784">
    <property type="component" value="Unassembled WGS sequence"/>
</dbReference>
<evidence type="ECO:0000313" key="1">
    <source>
        <dbReference type="EMBL" id="GGN86066.1"/>
    </source>
</evidence>
<name>A0A830GIW5_9EURY</name>
<keyword evidence="2" id="KW-1185">Reference proteome</keyword>
<reference evidence="1" key="1">
    <citation type="journal article" date="2014" name="Int. J. Syst. Evol. Microbiol.">
        <title>Complete genome sequence of Corynebacterium casei LMG S-19264T (=DSM 44701T), isolated from a smear-ripened cheese.</title>
        <authorList>
            <consortium name="US DOE Joint Genome Institute (JGI-PGF)"/>
            <person name="Walter F."/>
            <person name="Albersmeier A."/>
            <person name="Kalinowski J."/>
            <person name="Ruckert C."/>
        </authorList>
    </citation>
    <scope>NUCLEOTIDE SEQUENCE</scope>
    <source>
        <strain evidence="1">JCM 17820</strain>
    </source>
</reference>
<proteinExistence type="predicted"/>
<comment type="caution">
    <text evidence="1">The sequence shown here is derived from an EMBL/GenBank/DDBJ whole genome shotgun (WGS) entry which is preliminary data.</text>
</comment>
<organism evidence="1 2">
    <name type="scientific">Haloarcula pellucida</name>
    <dbReference type="NCBI Taxonomy" id="1427151"/>
    <lineage>
        <taxon>Archaea</taxon>
        <taxon>Methanobacteriati</taxon>
        <taxon>Methanobacteriota</taxon>
        <taxon>Stenosarchaea group</taxon>
        <taxon>Halobacteria</taxon>
        <taxon>Halobacteriales</taxon>
        <taxon>Haloarculaceae</taxon>
        <taxon>Haloarcula</taxon>
    </lineage>
</organism>
<reference evidence="1" key="2">
    <citation type="submission" date="2020-09" db="EMBL/GenBank/DDBJ databases">
        <authorList>
            <person name="Sun Q."/>
            <person name="Ohkuma M."/>
        </authorList>
    </citation>
    <scope>NUCLEOTIDE SEQUENCE</scope>
    <source>
        <strain evidence="1">JCM 17820</strain>
    </source>
</reference>
<accession>A0A830GIW5</accession>
<evidence type="ECO:0000313" key="2">
    <source>
        <dbReference type="Proteomes" id="UP000605784"/>
    </source>
</evidence>
<dbReference type="EMBL" id="BMOU01000001">
    <property type="protein sequence ID" value="GGN86066.1"/>
    <property type="molecule type" value="Genomic_DNA"/>
</dbReference>
<gene>
    <name evidence="1" type="ORF">GCM10009030_03380</name>
</gene>
<dbReference type="AlphaFoldDB" id="A0A830GIW5"/>
<protein>
    <submittedName>
        <fullName evidence="1">Uncharacterized protein</fullName>
    </submittedName>
</protein>
<sequence length="273" mass="29723">MVTNRDVAPDDAWVRAENATLGACLDAGLDVELALDLALLRVHAPAVADALGGLASVDEPVFQTGCPVVRATPDDRTRMLNALGIGRGERPSLWRVRGIDRIAAVDGDAWRYYSVPNKEAVRVLDDPSPDLKAAIRSTIADVPCTGLFPYGTLATWTVADIRVELTAEELWLVRADGETQWYPHDTLQGVVVDPAACELVLTWPRRRDGASSSLGRVVGRLLDRRKESPPRFLHPPDDAVLEAAATAYELVADRLCQDFEVRRQAGVAARVRG</sequence>